<keyword evidence="7" id="KW-0255">Endonuclease</keyword>
<dbReference type="CDD" id="cd09274">
    <property type="entry name" value="RNase_HI_RT_Ty3"/>
    <property type="match status" value="1"/>
</dbReference>
<dbReference type="SMART" id="SM00343">
    <property type="entry name" value="ZnF_C2HC"/>
    <property type="match status" value="2"/>
</dbReference>
<keyword evidence="11 19" id="KW-0695">RNA-directed DNA polymerase</keyword>
<keyword evidence="12" id="KW-0239">DNA-directed DNA polymerase</keyword>
<dbReference type="GO" id="GO:0006508">
    <property type="term" value="P:proteolysis"/>
    <property type="evidence" value="ECO:0007669"/>
    <property type="project" value="UniProtKB-KW"/>
</dbReference>
<feature type="compositionally biased region" description="Gly residues" evidence="17">
    <location>
        <begin position="14"/>
        <end position="25"/>
    </location>
</feature>
<dbReference type="InterPro" id="IPR041588">
    <property type="entry name" value="Integrase_H2C2"/>
</dbReference>
<keyword evidence="10" id="KW-0229">DNA integration</keyword>
<evidence type="ECO:0000256" key="12">
    <source>
        <dbReference type="ARBA" id="ARBA00022932"/>
    </source>
</evidence>
<dbReference type="CDD" id="cd00303">
    <property type="entry name" value="retropepsin_like"/>
    <property type="match status" value="1"/>
</dbReference>
<dbReference type="InterPro" id="IPR050951">
    <property type="entry name" value="Retrovirus_Pol_polyprotein"/>
</dbReference>
<dbReference type="GO" id="GO:0003964">
    <property type="term" value="F:RNA-directed DNA polymerase activity"/>
    <property type="evidence" value="ECO:0007669"/>
    <property type="project" value="UniProtKB-KW"/>
</dbReference>
<feature type="compositionally biased region" description="Basic and acidic residues" evidence="17">
    <location>
        <begin position="31"/>
        <end position="40"/>
    </location>
</feature>
<sequence length="1497" mass="171036">MRIRSAGWPAAESLGGGTGVQVGKGGRGRRPREGNDERVNDLNGQGNDQGMRAIRGVEGVNGNVEGANRGAPDFSTLIAQQLQNLTRHASSGWESKWAGHAAYTDRFHELARLVPHLVTPESRKIERYVYGLAPQVAAMEPKTMQKAVRISGALTDEAVRNGSIKKVKKRGNVGKPSKDKNGRNDNKRTRTGNVCATTVNPIGRENASTWPKCTICNSYHAPRGPCHTCFNCNRLGYLVKDCRGVPRNINPVNAKNPPGRACYECGSTDHVKPACPKLNKAQGLGGNRLNQIVSNNEGQGCGNQENQARGRAFMLGAEEGRQDPNIVTGTFTLNDDYATTLFDSGADYSFVSTTFIPLLGIEPSELGFRYEIEIASRQLVEIDKVIKGCRLEIEGHVFDIDLIPFRHRSFDVIIDNSRNSKTKVSFDQVRRLGERRYCLLRKRMFFSKIDLRSGYYQLRVCEDDIPKTVFRTRYGHFEFTIMPFDLINAPAVFMHLMDRVCRPYLDKFVIVFIDDILIYSKTQEEHVEHLRIVLELLKKEKLYAKFSKCEFWLREVLFLRHVINGNGIYVDPSKIEDVKNWKAHRILTEVRSFLGLAGYYRRFIDKFSKIAKSLTILTKKCKTFDWVEEHELAFQILKDKLCNKPVLALPDGPEDFVVYYDTSRIGLGCVLMQRGNAITYASRQLKIDENNYTTHNLELGAVVFALKIWRHYLYGTEKLFSDYDYEIYYHPDKANVVADALSRKEKVNPNRVRAMNTILQSSIKDRIMAAQKEAVDEFAGLQRGADKMYYDLRDRYWWPGMKKDIAEYVIRFGKKEKLAPRFVGPFEIIEKVGPMAYRLDLPEELKGVHNTFYVSNLKNCLADLTLQVPLDEIRVDAKLNFVEEPVKILDRKFKKLKRRRIAIVKTMGGNDDEAVEEVLLPQVHHEFLLWEGCYKEAKSRMGCDGEIDEMLRIKLCEAGSNEEIFTFVAWIRAFNINEPIYSELLPRIIKFILGGRAHGLTLLEFACRMGLYHANELDEEGFNVYFQGGLCSDDHFNTQEYWTNGYAKIQKNDLWLLSMFNARHQNGYMNVAWLIAGWMKKKGADLDTTIMRELIDYEDRLILKDPQPGVSRVAIPRPPRASMHDLYDRMGHKIQCLGIPFSYNHLPIIIRVLRENFLAKGGGGVVVLAEILCNRFVLHYHQEPHFSALKRILSLEAEYRGVANAVAETWLRNLLHIGSLNYFLSISAQPTASGMFLSQSKFVEEILERACMQNCNPCRTLVDTESKLGPDDLYYAVQQVCLYMHDPCEPHINALKRILRYVRVTVDYGLQLHVSPGAQLTAYTDADWVGCPVTRCSTSGYCVFLGDNLLSLSARRQVRLSLSSVEAKYRGVANVVAETAWIRNLLLKVLDFGDKKNKVPIERMKNDFIKEVGLWKNLNHPNVTKIQCCDMAYIYDLENIPSDMYEELRPSIPLDYARSLARLMERCWNTNPNKRLEMKDVIIELENIRKAEGLQTM</sequence>
<dbReference type="InterPro" id="IPR043502">
    <property type="entry name" value="DNA/RNA_pol_sf"/>
</dbReference>
<evidence type="ECO:0000256" key="10">
    <source>
        <dbReference type="ARBA" id="ARBA00022908"/>
    </source>
</evidence>
<evidence type="ECO:0000256" key="15">
    <source>
        <dbReference type="ARBA" id="ARBA00023268"/>
    </source>
</evidence>
<dbReference type="GO" id="GO:0003677">
    <property type="term" value="F:DNA binding"/>
    <property type="evidence" value="ECO:0007669"/>
    <property type="project" value="UniProtKB-KW"/>
</dbReference>
<dbReference type="SUPFAM" id="SSF56672">
    <property type="entry name" value="DNA/RNA polymerases"/>
    <property type="match status" value="1"/>
</dbReference>
<dbReference type="CDD" id="cd09272">
    <property type="entry name" value="RNase_HI_RT_Ty1"/>
    <property type="match status" value="1"/>
</dbReference>
<dbReference type="InterPro" id="IPR043128">
    <property type="entry name" value="Rev_trsase/Diguanyl_cyclase"/>
</dbReference>
<dbReference type="GO" id="GO:0004190">
    <property type="term" value="F:aspartic-type endopeptidase activity"/>
    <property type="evidence" value="ECO:0007669"/>
    <property type="project" value="UniProtKB-KW"/>
</dbReference>
<keyword evidence="3" id="KW-0548">Nucleotidyltransferase</keyword>
<keyword evidence="1" id="KW-0645">Protease</keyword>
<dbReference type="PANTHER" id="PTHR37984">
    <property type="entry name" value="PROTEIN CBG26694"/>
    <property type="match status" value="1"/>
</dbReference>
<dbReference type="Pfam" id="PF00078">
    <property type="entry name" value="RVT_1"/>
    <property type="match status" value="1"/>
</dbReference>
<feature type="compositionally biased region" description="Basic residues" evidence="17">
    <location>
        <begin position="163"/>
        <end position="172"/>
    </location>
</feature>
<evidence type="ECO:0000313" key="19">
    <source>
        <dbReference type="EMBL" id="GEU72762.1"/>
    </source>
</evidence>
<dbReference type="InterPro" id="IPR021109">
    <property type="entry name" value="Peptidase_aspartic_dom_sf"/>
</dbReference>
<dbReference type="GO" id="GO:0008270">
    <property type="term" value="F:zinc ion binding"/>
    <property type="evidence" value="ECO:0007669"/>
    <property type="project" value="UniProtKB-KW"/>
</dbReference>
<reference evidence="19" key="1">
    <citation type="journal article" date="2019" name="Sci. Rep.">
        <title>Draft genome of Tanacetum cinerariifolium, the natural source of mosquito coil.</title>
        <authorList>
            <person name="Yamashiro T."/>
            <person name="Shiraishi A."/>
            <person name="Satake H."/>
            <person name="Nakayama K."/>
        </authorList>
    </citation>
    <scope>NUCLEOTIDE SEQUENCE</scope>
</reference>
<dbReference type="InterPro" id="IPR000477">
    <property type="entry name" value="RT_dom"/>
</dbReference>
<evidence type="ECO:0000256" key="17">
    <source>
        <dbReference type="SAM" id="MobiDB-lite"/>
    </source>
</evidence>
<dbReference type="Pfam" id="PF17921">
    <property type="entry name" value="Integrase_H2C2"/>
    <property type="match status" value="1"/>
</dbReference>
<dbReference type="Gene3D" id="3.30.70.270">
    <property type="match status" value="2"/>
</dbReference>
<evidence type="ECO:0000256" key="14">
    <source>
        <dbReference type="ARBA" id="ARBA00023172"/>
    </source>
</evidence>
<dbReference type="Gene3D" id="1.10.340.70">
    <property type="match status" value="1"/>
</dbReference>
<feature type="compositionally biased region" description="Basic and acidic residues" evidence="17">
    <location>
        <begin position="176"/>
        <end position="188"/>
    </location>
</feature>
<evidence type="ECO:0000256" key="1">
    <source>
        <dbReference type="ARBA" id="ARBA00022670"/>
    </source>
</evidence>
<keyword evidence="15" id="KW-0511">Multifunctional enzyme</keyword>
<dbReference type="InterPro" id="IPR056924">
    <property type="entry name" value="SH3_Tf2-1"/>
</dbReference>
<accession>A0A6L2MJ08</accession>
<gene>
    <name evidence="19" type="ORF">Tci_044740</name>
</gene>
<protein>
    <submittedName>
        <fullName evidence="19">Putative reverse transcriptase domain-containing protein</fullName>
    </submittedName>
</protein>
<evidence type="ECO:0000256" key="8">
    <source>
        <dbReference type="ARBA" id="ARBA00022801"/>
    </source>
</evidence>
<dbReference type="PANTHER" id="PTHR37984:SF5">
    <property type="entry name" value="PROTEIN NYNRIN-LIKE"/>
    <property type="match status" value="1"/>
</dbReference>
<feature type="region of interest" description="Disordered" evidence="17">
    <location>
        <begin position="1"/>
        <end position="50"/>
    </location>
</feature>
<comment type="caution">
    <text evidence="19">The sequence shown here is derived from an EMBL/GenBank/DDBJ whole genome shotgun (WGS) entry which is preliminary data.</text>
</comment>
<evidence type="ECO:0000256" key="5">
    <source>
        <dbReference type="ARBA" id="ARBA00022723"/>
    </source>
</evidence>
<evidence type="ECO:0000256" key="4">
    <source>
        <dbReference type="ARBA" id="ARBA00022722"/>
    </source>
</evidence>
<evidence type="ECO:0000256" key="9">
    <source>
        <dbReference type="ARBA" id="ARBA00022842"/>
    </source>
</evidence>
<keyword evidence="16" id="KW-0863">Zinc-finger</keyword>
<keyword evidence="9" id="KW-0460">Magnesium</keyword>
<dbReference type="GO" id="GO:0003887">
    <property type="term" value="F:DNA-directed DNA polymerase activity"/>
    <property type="evidence" value="ECO:0007669"/>
    <property type="project" value="UniProtKB-KW"/>
</dbReference>
<keyword evidence="2" id="KW-0808">Transferase</keyword>
<dbReference type="InterPro" id="IPR041577">
    <property type="entry name" value="RT_RNaseH_2"/>
</dbReference>
<evidence type="ECO:0000256" key="13">
    <source>
        <dbReference type="ARBA" id="ARBA00023125"/>
    </source>
</evidence>
<evidence type="ECO:0000256" key="16">
    <source>
        <dbReference type="PROSITE-ProRule" id="PRU00047"/>
    </source>
</evidence>
<proteinExistence type="predicted"/>
<keyword evidence="4" id="KW-0540">Nuclease</keyword>
<dbReference type="Pfam" id="PF17919">
    <property type="entry name" value="RT_RNaseH_2"/>
    <property type="match status" value="1"/>
</dbReference>
<dbReference type="EMBL" id="BKCJ010006555">
    <property type="protein sequence ID" value="GEU72762.1"/>
    <property type="molecule type" value="Genomic_DNA"/>
</dbReference>
<dbReference type="GO" id="GO:0015074">
    <property type="term" value="P:DNA integration"/>
    <property type="evidence" value="ECO:0007669"/>
    <property type="project" value="UniProtKB-KW"/>
</dbReference>
<feature type="domain" description="CCHC-type" evidence="18">
    <location>
        <begin position="262"/>
        <end position="277"/>
    </location>
</feature>
<keyword evidence="13" id="KW-0238">DNA-binding</keyword>
<dbReference type="PROSITE" id="PS50158">
    <property type="entry name" value="ZF_CCHC"/>
    <property type="match status" value="1"/>
</dbReference>
<dbReference type="GO" id="GO:0004519">
    <property type="term" value="F:endonuclease activity"/>
    <property type="evidence" value="ECO:0007669"/>
    <property type="project" value="UniProtKB-KW"/>
</dbReference>
<dbReference type="FunFam" id="3.30.70.270:FF:000020">
    <property type="entry name" value="Transposon Tf2-6 polyprotein-like Protein"/>
    <property type="match status" value="1"/>
</dbReference>
<dbReference type="Gene3D" id="4.10.60.10">
    <property type="entry name" value="Zinc finger, CCHC-type"/>
    <property type="match status" value="1"/>
</dbReference>
<keyword evidence="14" id="KW-0233">DNA recombination</keyword>
<evidence type="ECO:0000256" key="11">
    <source>
        <dbReference type="ARBA" id="ARBA00022918"/>
    </source>
</evidence>
<evidence type="ECO:0000256" key="7">
    <source>
        <dbReference type="ARBA" id="ARBA00022759"/>
    </source>
</evidence>
<feature type="region of interest" description="Disordered" evidence="17">
    <location>
        <begin position="161"/>
        <end position="191"/>
    </location>
</feature>
<evidence type="ECO:0000256" key="6">
    <source>
        <dbReference type="ARBA" id="ARBA00022750"/>
    </source>
</evidence>
<keyword evidence="8" id="KW-0378">Hydrolase</keyword>
<keyword evidence="6" id="KW-0064">Aspartyl protease</keyword>
<dbReference type="Gene3D" id="1.10.510.10">
    <property type="entry name" value="Transferase(Phosphotransferase) domain 1"/>
    <property type="match status" value="1"/>
</dbReference>
<keyword evidence="5" id="KW-0479">Metal-binding</keyword>
<keyword evidence="16" id="KW-0862">Zinc</keyword>
<name>A0A6L2MJ08_TANCI</name>
<dbReference type="GO" id="GO:0006310">
    <property type="term" value="P:DNA recombination"/>
    <property type="evidence" value="ECO:0007669"/>
    <property type="project" value="UniProtKB-KW"/>
</dbReference>
<dbReference type="Gene3D" id="2.40.70.10">
    <property type="entry name" value="Acid Proteases"/>
    <property type="match status" value="1"/>
</dbReference>
<evidence type="ECO:0000259" key="18">
    <source>
        <dbReference type="PROSITE" id="PS50158"/>
    </source>
</evidence>
<evidence type="ECO:0000256" key="3">
    <source>
        <dbReference type="ARBA" id="ARBA00022695"/>
    </source>
</evidence>
<dbReference type="Pfam" id="PF24626">
    <property type="entry name" value="SH3_Tf2-1"/>
    <property type="match status" value="1"/>
</dbReference>
<evidence type="ECO:0000256" key="2">
    <source>
        <dbReference type="ARBA" id="ARBA00022679"/>
    </source>
</evidence>
<dbReference type="InterPro" id="IPR001878">
    <property type="entry name" value="Znf_CCHC"/>
</dbReference>
<organism evidence="19">
    <name type="scientific">Tanacetum cinerariifolium</name>
    <name type="common">Dalmatian daisy</name>
    <name type="synonym">Chrysanthemum cinerariifolium</name>
    <dbReference type="NCBI Taxonomy" id="118510"/>
    <lineage>
        <taxon>Eukaryota</taxon>
        <taxon>Viridiplantae</taxon>
        <taxon>Streptophyta</taxon>
        <taxon>Embryophyta</taxon>
        <taxon>Tracheophyta</taxon>
        <taxon>Spermatophyta</taxon>
        <taxon>Magnoliopsida</taxon>
        <taxon>eudicotyledons</taxon>
        <taxon>Gunneridae</taxon>
        <taxon>Pentapetalae</taxon>
        <taxon>asterids</taxon>
        <taxon>campanulids</taxon>
        <taxon>Asterales</taxon>
        <taxon>Asteraceae</taxon>
        <taxon>Asteroideae</taxon>
        <taxon>Anthemideae</taxon>
        <taxon>Anthemidinae</taxon>
        <taxon>Tanacetum</taxon>
    </lineage>
</organism>
<dbReference type="CDD" id="cd01647">
    <property type="entry name" value="RT_LTR"/>
    <property type="match status" value="1"/>
</dbReference>